<reference evidence="3" key="2">
    <citation type="submission" date="2023-06" db="EMBL/GenBank/DDBJ databases">
        <authorList>
            <consortium name="Lawrence Berkeley National Laboratory"/>
            <person name="Mondo S.J."/>
            <person name="Hensen N."/>
            <person name="Bonometti L."/>
            <person name="Westerberg I."/>
            <person name="Brannstrom I.O."/>
            <person name="Guillou S."/>
            <person name="Cros-Aarteil S."/>
            <person name="Calhoun S."/>
            <person name="Haridas S."/>
            <person name="Kuo A."/>
            <person name="Pangilinan J."/>
            <person name="Riley R."/>
            <person name="Labutti K."/>
            <person name="Andreopoulos B."/>
            <person name="Lipzen A."/>
            <person name="Chen C."/>
            <person name="Yanf M."/>
            <person name="Daum C."/>
            <person name="Ng V."/>
            <person name="Clum A."/>
            <person name="Steindorff A."/>
            <person name="Ohm R."/>
            <person name="Martin F."/>
            <person name="Silar P."/>
            <person name="Natvig D."/>
            <person name="Lalanne C."/>
            <person name="Gautier V."/>
            <person name="Ament-Velasquez S.L."/>
            <person name="Kruys A."/>
            <person name="Hutchinson M.I."/>
            <person name="Powell A.J."/>
            <person name="Barry K."/>
            <person name="Miller A.N."/>
            <person name="Grigoriev I.V."/>
            <person name="Debuchy R."/>
            <person name="Gladieux P."/>
            <person name="Thoren M.H."/>
            <person name="Johannesson H."/>
        </authorList>
    </citation>
    <scope>NUCLEOTIDE SEQUENCE</scope>
    <source>
        <strain evidence="3">PSN324</strain>
    </source>
</reference>
<evidence type="ECO:0000259" key="2">
    <source>
        <dbReference type="PROSITE" id="PS50280"/>
    </source>
</evidence>
<dbReference type="InterPro" id="IPR046341">
    <property type="entry name" value="SET_dom_sf"/>
</dbReference>
<organism evidence="3 4">
    <name type="scientific">Cladorrhinum samala</name>
    <dbReference type="NCBI Taxonomy" id="585594"/>
    <lineage>
        <taxon>Eukaryota</taxon>
        <taxon>Fungi</taxon>
        <taxon>Dikarya</taxon>
        <taxon>Ascomycota</taxon>
        <taxon>Pezizomycotina</taxon>
        <taxon>Sordariomycetes</taxon>
        <taxon>Sordariomycetidae</taxon>
        <taxon>Sordariales</taxon>
        <taxon>Podosporaceae</taxon>
        <taxon>Cladorrhinum</taxon>
    </lineage>
</organism>
<feature type="domain" description="SET" evidence="2">
    <location>
        <begin position="123"/>
        <end position="284"/>
    </location>
</feature>
<feature type="chain" id="PRO_5043350647" description="SET domain-containing protein" evidence="1">
    <location>
        <begin position="26"/>
        <end position="434"/>
    </location>
</feature>
<dbReference type="InterPro" id="IPR001214">
    <property type="entry name" value="SET_dom"/>
</dbReference>
<comment type="caution">
    <text evidence="3">The sequence shown here is derived from an EMBL/GenBank/DDBJ whole genome shotgun (WGS) entry which is preliminary data.</text>
</comment>
<dbReference type="EMBL" id="MU864990">
    <property type="protein sequence ID" value="KAK4461476.1"/>
    <property type="molecule type" value="Genomic_DNA"/>
</dbReference>
<keyword evidence="4" id="KW-1185">Reference proteome</keyword>
<gene>
    <name evidence="3" type="ORF">QBC42DRAFT_178372</name>
</gene>
<sequence>MAWGHISLTRVLLLGLVAPFSGVHAADSKSDTPQKGTNEGLAYEEIQKVQVYTDNSTAPATPGVSPPTEGWWKSKICSGSYCVYTNRKVAKGRGIALVTKLDEFQKVERVEDHLNHGDNRLEEPVLFTETEILEKGLGLTATKTIRRGKQLMSWSPVLLVHKEFFNDVVKKKERTKLLEAAVGFLPDATLASFNKQRARPGESSPQTNPRSIEEIILAHPFEIDLGAGYRQDHSSKHYINYPEISAFQHDCRPNVAYHIDSNMYMRATAARKISEGEELAIAYIDPFEPRKVRQDWVKRYRGAGKPCPCAACTQKNKPELVKAHEKRMEELTSIRAELRNHDSRKVTVELIDRFLKLYDEEKLNAKLAEAYELAALNYNYLGDDKKAKKYADLAVQAGIVEGGKDNNDVIAMRVMASDIKGHYSYRFTLKRRGL</sequence>
<dbReference type="SUPFAM" id="SSF82199">
    <property type="entry name" value="SET domain"/>
    <property type="match status" value="1"/>
</dbReference>
<feature type="signal peptide" evidence="1">
    <location>
        <begin position="1"/>
        <end position="25"/>
    </location>
</feature>
<evidence type="ECO:0000313" key="3">
    <source>
        <dbReference type="EMBL" id="KAK4461476.1"/>
    </source>
</evidence>
<evidence type="ECO:0000313" key="4">
    <source>
        <dbReference type="Proteomes" id="UP001321749"/>
    </source>
</evidence>
<name>A0AAV9HNW6_9PEZI</name>
<dbReference type="PROSITE" id="PS50280">
    <property type="entry name" value="SET"/>
    <property type="match status" value="1"/>
</dbReference>
<proteinExistence type="predicted"/>
<dbReference type="InterPro" id="IPR053185">
    <property type="entry name" value="SET_domain_protein"/>
</dbReference>
<dbReference type="AlphaFoldDB" id="A0AAV9HNW6"/>
<dbReference type="Proteomes" id="UP001321749">
    <property type="component" value="Unassembled WGS sequence"/>
</dbReference>
<dbReference type="Pfam" id="PF00856">
    <property type="entry name" value="SET"/>
    <property type="match status" value="1"/>
</dbReference>
<accession>A0AAV9HNW6</accession>
<keyword evidence="1" id="KW-0732">Signal</keyword>
<dbReference type="PANTHER" id="PTHR47332:SF6">
    <property type="entry name" value="SET DOMAIN-CONTAINING PROTEIN"/>
    <property type="match status" value="1"/>
</dbReference>
<dbReference type="CDD" id="cd20071">
    <property type="entry name" value="SET_SMYD"/>
    <property type="match status" value="1"/>
</dbReference>
<reference evidence="3" key="1">
    <citation type="journal article" date="2023" name="Mol. Phylogenet. Evol.">
        <title>Genome-scale phylogeny and comparative genomics of the fungal order Sordariales.</title>
        <authorList>
            <person name="Hensen N."/>
            <person name="Bonometti L."/>
            <person name="Westerberg I."/>
            <person name="Brannstrom I.O."/>
            <person name="Guillou S."/>
            <person name="Cros-Aarteil S."/>
            <person name="Calhoun S."/>
            <person name="Haridas S."/>
            <person name="Kuo A."/>
            <person name="Mondo S."/>
            <person name="Pangilinan J."/>
            <person name="Riley R."/>
            <person name="LaButti K."/>
            <person name="Andreopoulos B."/>
            <person name="Lipzen A."/>
            <person name="Chen C."/>
            <person name="Yan M."/>
            <person name="Daum C."/>
            <person name="Ng V."/>
            <person name="Clum A."/>
            <person name="Steindorff A."/>
            <person name="Ohm R.A."/>
            <person name="Martin F."/>
            <person name="Silar P."/>
            <person name="Natvig D.O."/>
            <person name="Lalanne C."/>
            <person name="Gautier V."/>
            <person name="Ament-Velasquez S.L."/>
            <person name="Kruys A."/>
            <person name="Hutchinson M.I."/>
            <person name="Powell A.J."/>
            <person name="Barry K."/>
            <person name="Miller A.N."/>
            <person name="Grigoriev I.V."/>
            <person name="Debuchy R."/>
            <person name="Gladieux P."/>
            <person name="Hiltunen Thoren M."/>
            <person name="Johannesson H."/>
        </authorList>
    </citation>
    <scope>NUCLEOTIDE SEQUENCE</scope>
    <source>
        <strain evidence="3">PSN324</strain>
    </source>
</reference>
<dbReference type="Gene3D" id="2.170.270.10">
    <property type="entry name" value="SET domain"/>
    <property type="match status" value="1"/>
</dbReference>
<evidence type="ECO:0000256" key="1">
    <source>
        <dbReference type="SAM" id="SignalP"/>
    </source>
</evidence>
<dbReference type="PANTHER" id="PTHR47332">
    <property type="entry name" value="SET DOMAIN-CONTAINING PROTEIN 5"/>
    <property type="match status" value="1"/>
</dbReference>
<protein>
    <recommendedName>
        <fullName evidence="2">SET domain-containing protein</fullName>
    </recommendedName>
</protein>